<proteinExistence type="predicted"/>
<evidence type="ECO:0000313" key="1">
    <source>
        <dbReference type="EMBL" id="KAI3721617.1"/>
    </source>
</evidence>
<evidence type="ECO:0000313" key="2">
    <source>
        <dbReference type="Proteomes" id="UP001055811"/>
    </source>
</evidence>
<keyword evidence="2" id="KW-1185">Reference proteome</keyword>
<protein>
    <submittedName>
        <fullName evidence="1">Uncharacterized protein</fullName>
    </submittedName>
</protein>
<gene>
    <name evidence="1" type="ORF">L2E82_32633</name>
</gene>
<reference evidence="2" key="1">
    <citation type="journal article" date="2022" name="Mol. Ecol. Resour.">
        <title>The genomes of chicory, endive, great burdock and yacon provide insights into Asteraceae palaeo-polyploidization history and plant inulin production.</title>
        <authorList>
            <person name="Fan W."/>
            <person name="Wang S."/>
            <person name="Wang H."/>
            <person name="Wang A."/>
            <person name="Jiang F."/>
            <person name="Liu H."/>
            <person name="Zhao H."/>
            <person name="Xu D."/>
            <person name="Zhang Y."/>
        </authorList>
    </citation>
    <scope>NUCLEOTIDE SEQUENCE [LARGE SCALE GENOMIC DNA]</scope>
    <source>
        <strain evidence="2">cv. Punajuju</strain>
    </source>
</reference>
<accession>A0ACB9BHR2</accession>
<organism evidence="1 2">
    <name type="scientific">Cichorium intybus</name>
    <name type="common">Chicory</name>
    <dbReference type="NCBI Taxonomy" id="13427"/>
    <lineage>
        <taxon>Eukaryota</taxon>
        <taxon>Viridiplantae</taxon>
        <taxon>Streptophyta</taxon>
        <taxon>Embryophyta</taxon>
        <taxon>Tracheophyta</taxon>
        <taxon>Spermatophyta</taxon>
        <taxon>Magnoliopsida</taxon>
        <taxon>eudicotyledons</taxon>
        <taxon>Gunneridae</taxon>
        <taxon>Pentapetalae</taxon>
        <taxon>asterids</taxon>
        <taxon>campanulids</taxon>
        <taxon>Asterales</taxon>
        <taxon>Asteraceae</taxon>
        <taxon>Cichorioideae</taxon>
        <taxon>Cichorieae</taxon>
        <taxon>Cichoriinae</taxon>
        <taxon>Cichorium</taxon>
    </lineage>
</organism>
<sequence>MEVAGVVIVVGPRVTTCKVGDDVAYAGYPVSAYAEEIHPADKAVPFPPSIDPIVAAFVLFKGLSAELFSSLLL</sequence>
<dbReference type="EMBL" id="CM042014">
    <property type="protein sequence ID" value="KAI3721617.1"/>
    <property type="molecule type" value="Genomic_DNA"/>
</dbReference>
<reference evidence="1 2" key="2">
    <citation type="journal article" date="2022" name="Mol. Ecol. Resour.">
        <title>The genomes of chicory, endive, great burdock and yacon provide insights into Asteraceae paleo-polyploidization history and plant inulin production.</title>
        <authorList>
            <person name="Fan W."/>
            <person name="Wang S."/>
            <person name="Wang H."/>
            <person name="Wang A."/>
            <person name="Jiang F."/>
            <person name="Liu H."/>
            <person name="Zhao H."/>
            <person name="Xu D."/>
            <person name="Zhang Y."/>
        </authorList>
    </citation>
    <scope>NUCLEOTIDE SEQUENCE [LARGE SCALE GENOMIC DNA]</scope>
    <source>
        <strain evidence="2">cv. Punajuju</strain>
        <tissue evidence="1">Leaves</tissue>
    </source>
</reference>
<dbReference type="Proteomes" id="UP001055811">
    <property type="component" value="Linkage Group LG06"/>
</dbReference>
<comment type="caution">
    <text evidence="1">The sequence shown here is derived from an EMBL/GenBank/DDBJ whole genome shotgun (WGS) entry which is preliminary data.</text>
</comment>
<name>A0ACB9BHR2_CICIN</name>